<dbReference type="GO" id="GO:0005615">
    <property type="term" value="C:extracellular space"/>
    <property type="evidence" value="ECO:0007669"/>
    <property type="project" value="TreeGrafter"/>
</dbReference>
<keyword evidence="2" id="KW-1185">Reference proteome</keyword>
<dbReference type="PANTHER" id="PTHR11533:SF201">
    <property type="entry name" value="AMINOPEPTIDASE-LIKE PROTEIN AC3.5"/>
    <property type="match status" value="1"/>
</dbReference>
<dbReference type="GO" id="GO:0042277">
    <property type="term" value="F:peptide binding"/>
    <property type="evidence" value="ECO:0007669"/>
    <property type="project" value="TreeGrafter"/>
</dbReference>
<reference evidence="1 2" key="1">
    <citation type="submission" date="2019-10" db="EMBL/GenBank/DDBJ databases">
        <title>Assembly and Annotation for the nematode Trichostrongylus colubriformis.</title>
        <authorList>
            <person name="Martin J."/>
        </authorList>
    </citation>
    <scope>NUCLEOTIDE SEQUENCE [LARGE SCALE GENOMIC DNA]</scope>
    <source>
        <strain evidence="1">G859</strain>
        <tissue evidence="1">Whole worm</tissue>
    </source>
</reference>
<protein>
    <submittedName>
        <fullName evidence="1">Uncharacterized protein</fullName>
    </submittedName>
</protein>
<organism evidence="1 2">
    <name type="scientific">Trichostrongylus colubriformis</name>
    <name type="common">Black scour worm</name>
    <dbReference type="NCBI Taxonomy" id="6319"/>
    <lineage>
        <taxon>Eukaryota</taxon>
        <taxon>Metazoa</taxon>
        <taxon>Ecdysozoa</taxon>
        <taxon>Nematoda</taxon>
        <taxon>Chromadorea</taxon>
        <taxon>Rhabditida</taxon>
        <taxon>Rhabditina</taxon>
        <taxon>Rhabditomorpha</taxon>
        <taxon>Strongyloidea</taxon>
        <taxon>Trichostrongylidae</taxon>
        <taxon>Trichostrongylus</taxon>
    </lineage>
</organism>
<dbReference type="GO" id="GO:0070006">
    <property type="term" value="F:metalloaminopeptidase activity"/>
    <property type="evidence" value="ECO:0007669"/>
    <property type="project" value="TreeGrafter"/>
</dbReference>
<dbReference type="PANTHER" id="PTHR11533">
    <property type="entry name" value="PROTEASE M1 ZINC METALLOPROTEASE"/>
    <property type="match status" value="1"/>
</dbReference>
<dbReference type="FunFam" id="2.60.40.1910:FF:000006">
    <property type="entry name" value="Aminopeptidase"/>
    <property type="match status" value="1"/>
</dbReference>
<dbReference type="GO" id="GO:0016020">
    <property type="term" value="C:membrane"/>
    <property type="evidence" value="ECO:0007669"/>
    <property type="project" value="TreeGrafter"/>
</dbReference>
<dbReference type="EMBL" id="WIXE01016065">
    <property type="protein sequence ID" value="KAK5972963.1"/>
    <property type="molecule type" value="Genomic_DNA"/>
</dbReference>
<evidence type="ECO:0000313" key="1">
    <source>
        <dbReference type="EMBL" id="KAK5972963.1"/>
    </source>
</evidence>
<dbReference type="Proteomes" id="UP001331761">
    <property type="component" value="Unassembled WGS sequence"/>
</dbReference>
<feature type="non-terminal residue" evidence="1">
    <location>
        <position position="130"/>
    </location>
</feature>
<gene>
    <name evidence="1" type="ORF">GCK32_016923</name>
</gene>
<dbReference type="GO" id="GO:0008270">
    <property type="term" value="F:zinc ion binding"/>
    <property type="evidence" value="ECO:0007669"/>
    <property type="project" value="TreeGrafter"/>
</dbReference>
<name>A0AAN8IJP4_TRICO</name>
<dbReference type="GO" id="GO:0006508">
    <property type="term" value="P:proteolysis"/>
    <property type="evidence" value="ECO:0007669"/>
    <property type="project" value="TreeGrafter"/>
</dbReference>
<dbReference type="InterPro" id="IPR050344">
    <property type="entry name" value="Peptidase_M1_aminopeptidases"/>
</dbReference>
<evidence type="ECO:0000313" key="2">
    <source>
        <dbReference type="Proteomes" id="UP001331761"/>
    </source>
</evidence>
<sequence length="130" mass="15591">MSLKSWNGEKLNISDFVDNWVKQMGYPVVEVYRIDDNTVELTQKRFKLDHLTPEKAKYRNALYWYKWDVPIFYEINGKPQTMTWLHEAIRLPLNTSDTILINTESLGYYRINYDEEGWATIARQLKNDHK</sequence>
<dbReference type="AlphaFoldDB" id="A0AAN8IJP4"/>
<dbReference type="GO" id="GO:0043171">
    <property type="term" value="P:peptide catabolic process"/>
    <property type="evidence" value="ECO:0007669"/>
    <property type="project" value="TreeGrafter"/>
</dbReference>
<dbReference type="Gene3D" id="2.60.40.1910">
    <property type="match status" value="1"/>
</dbReference>
<proteinExistence type="predicted"/>
<comment type="caution">
    <text evidence="1">The sequence shown here is derived from an EMBL/GenBank/DDBJ whole genome shotgun (WGS) entry which is preliminary data.</text>
</comment>
<accession>A0AAN8IJP4</accession>
<dbReference type="GO" id="GO:0005737">
    <property type="term" value="C:cytoplasm"/>
    <property type="evidence" value="ECO:0007669"/>
    <property type="project" value="TreeGrafter"/>
</dbReference>